<feature type="region of interest" description="Disordered" evidence="1">
    <location>
        <begin position="186"/>
        <end position="230"/>
    </location>
</feature>
<keyword evidence="3" id="KW-1185">Reference proteome</keyword>
<organism evidence="2 3">
    <name type="scientific">Trachymyrmex cornetzi</name>
    <dbReference type="NCBI Taxonomy" id="471704"/>
    <lineage>
        <taxon>Eukaryota</taxon>
        <taxon>Metazoa</taxon>
        <taxon>Ecdysozoa</taxon>
        <taxon>Arthropoda</taxon>
        <taxon>Hexapoda</taxon>
        <taxon>Insecta</taxon>
        <taxon>Pterygota</taxon>
        <taxon>Neoptera</taxon>
        <taxon>Endopterygota</taxon>
        <taxon>Hymenoptera</taxon>
        <taxon>Apocrita</taxon>
        <taxon>Aculeata</taxon>
        <taxon>Formicoidea</taxon>
        <taxon>Formicidae</taxon>
        <taxon>Myrmicinae</taxon>
        <taxon>Trachymyrmex</taxon>
    </lineage>
</organism>
<name>A0A195DP57_9HYME</name>
<evidence type="ECO:0000256" key="1">
    <source>
        <dbReference type="SAM" id="MobiDB-lite"/>
    </source>
</evidence>
<feature type="compositionally biased region" description="Basic and acidic residues" evidence="1">
    <location>
        <begin position="313"/>
        <end position="323"/>
    </location>
</feature>
<evidence type="ECO:0000313" key="2">
    <source>
        <dbReference type="EMBL" id="KYN14658.1"/>
    </source>
</evidence>
<dbReference type="Proteomes" id="UP000078492">
    <property type="component" value="Unassembled WGS sequence"/>
</dbReference>
<reference evidence="2 3" key="1">
    <citation type="submission" date="2015-09" db="EMBL/GenBank/DDBJ databases">
        <title>Trachymyrmex cornetzi WGS genome.</title>
        <authorList>
            <person name="Nygaard S."/>
            <person name="Hu H."/>
            <person name="Boomsma J."/>
            <person name="Zhang G."/>
        </authorList>
    </citation>
    <scope>NUCLEOTIDE SEQUENCE [LARGE SCALE GENOMIC DNA]</scope>
    <source>
        <strain evidence="2">Tcor2-1</strain>
        <tissue evidence="2">Whole body</tissue>
    </source>
</reference>
<accession>A0A195DP57</accession>
<feature type="region of interest" description="Disordered" evidence="1">
    <location>
        <begin position="138"/>
        <end position="159"/>
    </location>
</feature>
<dbReference type="EMBL" id="KQ980662">
    <property type="protein sequence ID" value="KYN14658.1"/>
    <property type="molecule type" value="Genomic_DNA"/>
</dbReference>
<feature type="region of interest" description="Disordered" evidence="1">
    <location>
        <begin position="313"/>
        <end position="350"/>
    </location>
</feature>
<feature type="compositionally biased region" description="Basic and acidic residues" evidence="1">
    <location>
        <begin position="186"/>
        <end position="222"/>
    </location>
</feature>
<evidence type="ECO:0000313" key="3">
    <source>
        <dbReference type="Proteomes" id="UP000078492"/>
    </source>
</evidence>
<proteinExistence type="predicted"/>
<dbReference type="AlphaFoldDB" id="A0A195DP57"/>
<feature type="compositionally biased region" description="Basic and acidic residues" evidence="1">
    <location>
        <begin position="335"/>
        <end position="350"/>
    </location>
</feature>
<gene>
    <name evidence="2" type="ORF">ALC57_13072</name>
</gene>
<protein>
    <submittedName>
        <fullName evidence="2">Uncharacterized protein</fullName>
    </submittedName>
</protein>
<sequence>QHSPGYLPTPRPGTTVRPESKSRIRILQASRRPGSIRDAQREPAEEGTGAYRKMQASIILQGRSVHRARQVLPIEVRRSTEGASASLFLSCTSRSRLPVRPPFAVVSFRPRRGRAYTRPTDRSLRPFRFFPLSSSPLPSPLPPLVLTSGRDRKKSRATSRAALRVYRKKGRNRADRRCSGLCLKTNEHRTARSSSRNKEYANARRRENDGARERETEKERGGRQHRVTSAEPIFGSAKCKQNDRPVMHRGVWRKSSNPREQGGPIYGDILRPCIIMLLLWKYSRDEGKEGRREEARAWYVPREKECPIFCEAPMHDEERHGDGDGSAIQLEGDNEGDRRSSATKRDLFYK</sequence>
<feature type="region of interest" description="Disordered" evidence="1">
    <location>
        <begin position="1"/>
        <end position="49"/>
    </location>
</feature>
<feature type="non-terminal residue" evidence="2">
    <location>
        <position position="1"/>
    </location>
</feature>